<dbReference type="Pfam" id="PF01468">
    <property type="entry name" value="GA"/>
    <property type="match status" value="4"/>
</dbReference>
<dbReference type="Pfam" id="PF07554">
    <property type="entry name" value="FIVAR"/>
    <property type="match status" value="1"/>
</dbReference>
<dbReference type="OrthoDB" id="393128at2"/>
<reference evidence="6" key="1">
    <citation type="submission" date="2017-02" db="EMBL/GenBank/DDBJ databases">
        <authorList>
            <person name="Varghese N."/>
            <person name="Submissions S."/>
        </authorList>
    </citation>
    <scope>NUCLEOTIDE SEQUENCE [LARGE SCALE GENOMIC DNA]</scope>
    <source>
        <strain evidence="6">ATCC 27862</strain>
    </source>
</reference>
<keyword evidence="3" id="KW-0732">Signal</keyword>
<keyword evidence="6" id="KW-1185">Reference proteome</keyword>
<dbReference type="SUPFAM" id="SSF46997">
    <property type="entry name" value="Bacterial immunoglobulin/albumin-binding domains"/>
    <property type="match status" value="4"/>
</dbReference>
<keyword evidence="2" id="KW-1133">Transmembrane helix</keyword>
<feature type="domain" description="Extracellular matrix-binding protein ebh GA module" evidence="4">
    <location>
        <begin position="1469"/>
        <end position="1532"/>
    </location>
</feature>
<keyword evidence="1" id="KW-0175">Coiled coil</keyword>
<dbReference type="Gene3D" id="1.20.120.1850">
    <property type="entry name" value="Ebh helix bundles repeating unit (S and A modules)"/>
    <property type="match status" value="6"/>
</dbReference>
<feature type="coiled-coil region" evidence="1">
    <location>
        <begin position="1714"/>
        <end position="1741"/>
    </location>
</feature>
<dbReference type="Proteomes" id="UP000190389">
    <property type="component" value="Unassembled WGS sequence"/>
</dbReference>
<keyword evidence="2" id="KW-0472">Membrane</keyword>
<dbReference type="InterPro" id="IPR009063">
    <property type="entry name" value="Ig/albumin-bd_sf"/>
</dbReference>
<feature type="signal peptide" evidence="3">
    <location>
        <begin position="1"/>
        <end position="31"/>
    </location>
</feature>
<evidence type="ECO:0000313" key="6">
    <source>
        <dbReference type="Proteomes" id="UP000190389"/>
    </source>
</evidence>
<dbReference type="SMART" id="SM00844">
    <property type="entry name" value="GA"/>
    <property type="match status" value="4"/>
</dbReference>
<sequence length="1903" mass="208382">MKKKIIIPLASTLGAATASLTVLSASPEVEANNTDQNVSAVNYTEQNINDLIQQYTFQYGIGGLRNDQINKFKEKLQAVKEQQSALNDLHKEITDTYNLMVKWYNALWVNSLGDPKYYLNATDKSGAQNMYAPGPWGQHNTDENNKNTMYYHAYKAFETNFWPEATVEATESNFQKAVLELKDFFISKMGGYADVINLLWNINSDYSTDSTEIDTIYHTTSGPVVEYLLAAIGIQGNVGGATAQNNFDPTNQKAFINGTNSYKKIFKKINTELGGFNEEKYTQSNFYNNLKTQDEINTLKNIIQSYIDFIEKTSNVKNLDFGDYRLTNGTGKINWLMVLLFGNGQVPSSNGTASIGTKWPGIETQFTQLEAQGLENYNNIKQQLADSPFSALPQEAVASDKAYGASLPNYNNVNAVYLKAVALNDIYTPLVEQYKKLSSVMSSTAYTSASTETQEAYKATWEKLNKYLDTTNQEAPVAKGITYNNEQPGNFTIAPDLNITSQQVTEINSNLDTAYANLNGLQNEAIKQLKVITKPSALTQEQIQSFQNQINEIKNDVDTQTKLGVILKKAQLQADVNWAQEQVTQAVNTELVGRLNNYIQTAQNTIASTSITDPNDESLNSETFIQHINAEITENNAIRDKFTGALAKMNNLPADVVSEIVETAKGITNGNDFNNYVRTASQLNNAVTFASEIAANVQQGNIPVSAQQQEALQKLVNTTFNNAFENASLAKASDLANLMNNYSDEKNNEEFNQLKTIGSNSIDDYIKEANTPATVELLNTLKSQLAEVNGTQNVENVANILAQAKAISYTDWLQYTKNSIQELNKAGLGDGIDTTSFLQNVDNLLNTAQGAEGDFALLGAMNKEELVKEFDKIIDQYKTATANKITSTLSQPLVAKTGQELAKPIASQDSKTFITGYSNTLANANAIETNEQLLQKYLNRFDFTADSKTSTTTELIKEAYTVSTPEAQNAFMEVYKQVKAFFDNSDQVVTADAIKEQINKLQDAYNNLDGKALILETNKDLKALPTTTELRDNLQEEVYSAQSREALLATQAKIKSLQTLSNNVATALLKDNDNRNTNEELESIVNQNNTEKTIVTSDELTQIQQLEKSSPIYQNVVAKYNALMDDVKAVGTIDKDKMQFVISSQEPQATAKIQNLAQDLNNLLNEVTQQVSDAWNIDKSSYETLKSYVGDNKEQSVVEAMQKLQNESNDLGNNISATQLLSQVKFQNDLINTTKDSFKTIQGSQNPALSSDVIATIANKFTLSPNNLNDLKSQADQLNTSASQLNDSMQGAQAVLKDPAYANLSQDLKDKLTQALNNVTPLYTDNKLNDATKTPEELNELNKALSDALANVNQAILNNAKANALEEINKLANLTDSQKQAAIAKVNEASDVANVTQALNSANDLNTAVGSLKQALETVKNTPESINYQFADKDLQTAFDTALTNANDAVNDQYNGLDAQQVNALAQALTKANSDLNGNDNYAKQFADAKAKALESIKNNAALTEPQKQLLNQEVNDATTLEQIAAAVTHANNYADANNALNEAISNALGAQKGETYKDSTAQSQQALNDLLQADQALVKNGLSGKSVDEINALAEALNNQIRSLDGYQIQQAKANAIDTINALQNITPEQKAQYIQQVNDAKDLPSIAQVVSNASDLDKAIKGLKEKLASVANVSQTPNYLDATKELQDEFNNAITAGQNALKDLNSLSASDITKLTNNIDTANNALNGDERNAQALANAKTRAIASVNNLSYLTPQQKANFIDQINNAKVLDQLQPILDVASNTNNAMDELIKAMDQANEAKNTDNFKYASLSNQKDLVMQLTSDETQMTQGMEELSPSDITTLANNLTKAIAQLNGEQNIKDGKASNLKYWIALTILGALIFLGGIGLYGAARLKKKSDK</sequence>
<evidence type="ECO:0000256" key="3">
    <source>
        <dbReference type="SAM" id="SignalP"/>
    </source>
</evidence>
<feature type="domain" description="Extracellular matrix-binding protein ebh GA module" evidence="4">
    <location>
        <begin position="1721"/>
        <end position="1784"/>
    </location>
</feature>
<organism evidence="5 6">
    <name type="scientific">Mycoplasmopsis verecunda</name>
    <dbReference type="NCBI Taxonomy" id="171291"/>
    <lineage>
        <taxon>Bacteria</taxon>
        <taxon>Bacillati</taxon>
        <taxon>Mycoplasmatota</taxon>
        <taxon>Mycoplasmoidales</taxon>
        <taxon>Metamycoplasmataceae</taxon>
        <taxon>Mycoplasmopsis</taxon>
    </lineage>
</organism>
<feature type="coiled-coil region" evidence="1">
    <location>
        <begin position="504"/>
        <end position="563"/>
    </location>
</feature>
<gene>
    <name evidence="5" type="ORF">SAMN02745154_00322</name>
</gene>
<dbReference type="InterPro" id="IPR002988">
    <property type="entry name" value="GA_module"/>
</dbReference>
<feature type="transmembrane region" description="Helical" evidence="2">
    <location>
        <begin position="1873"/>
        <end position="1895"/>
    </location>
</feature>
<evidence type="ECO:0000256" key="1">
    <source>
        <dbReference type="SAM" id="Coils"/>
    </source>
</evidence>
<feature type="coiled-coil region" evidence="1">
    <location>
        <begin position="1146"/>
        <end position="1173"/>
    </location>
</feature>
<feature type="coiled-coil region" evidence="1">
    <location>
        <begin position="991"/>
        <end position="1018"/>
    </location>
</feature>
<name>A0A1T4L4E7_9BACT</name>
<protein>
    <submittedName>
        <fullName evidence="5">Uncharacterized Sugar-binding Domain</fullName>
    </submittedName>
</protein>
<keyword evidence="2" id="KW-0812">Transmembrane</keyword>
<feature type="domain" description="Extracellular matrix-binding protein ebh GA module" evidence="4">
    <location>
        <begin position="1598"/>
        <end position="1656"/>
    </location>
</feature>
<feature type="domain" description="Extracellular matrix-binding protein ebh GA module" evidence="4">
    <location>
        <begin position="1352"/>
        <end position="1403"/>
    </location>
</feature>
<dbReference type="InterPro" id="IPR020840">
    <property type="entry name" value="Extracell_matrix-bd_GA"/>
</dbReference>
<accession>A0A1T4L4E7</accession>
<dbReference type="RefSeq" id="WP_078747063.1">
    <property type="nucleotide sequence ID" value="NZ_CP137850.1"/>
</dbReference>
<evidence type="ECO:0000259" key="4">
    <source>
        <dbReference type="SMART" id="SM00844"/>
    </source>
</evidence>
<evidence type="ECO:0000256" key="2">
    <source>
        <dbReference type="SAM" id="Phobius"/>
    </source>
</evidence>
<evidence type="ECO:0000313" key="5">
    <source>
        <dbReference type="EMBL" id="SJZ49488.1"/>
    </source>
</evidence>
<feature type="chain" id="PRO_5013046537" evidence="3">
    <location>
        <begin position="32"/>
        <end position="1903"/>
    </location>
</feature>
<dbReference type="EMBL" id="FUXF01000007">
    <property type="protein sequence ID" value="SJZ49488.1"/>
    <property type="molecule type" value="Genomic_DNA"/>
</dbReference>
<proteinExistence type="predicted"/>
<feature type="coiled-coil region" evidence="1">
    <location>
        <begin position="1338"/>
        <end position="1377"/>
    </location>
</feature>